<name>A0AAQ3M663_9PEZI</name>
<dbReference type="SMART" id="SM00148">
    <property type="entry name" value="PLCXc"/>
    <property type="match status" value="1"/>
</dbReference>
<dbReference type="SUPFAM" id="SSF51695">
    <property type="entry name" value="PLC-like phosphodiesterases"/>
    <property type="match status" value="1"/>
</dbReference>
<evidence type="ECO:0000259" key="1">
    <source>
        <dbReference type="SMART" id="SM00148"/>
    </source>
</evidence>
<dbReference type="PROSITE" id="PS50007">
    <property type="entry name" value="PIPLC_X_DOMAIN"/>
    <property type="match status" value="1"/>
</dbReference>
<keyword evidence="3" id="KW-1185">Reference proteome</keyword>
<evidence type="ECO:0000313" key="3">
    <source>
        <dbReference type="Proteomes" id="UP001303373"/>
    </source>
</evidence>
<dbReference type="InterPro" id="IPR017946">
    <property type="entry name" value="PLC-like_Pdiesterase_TIM-brl"/>
</dbReference>
<dbReference type="PANTHER" id="PTHR13593:SF116">
    <property type="entry name" value="PLC-LIKE PHOSPHODIESTERASE"/>
    <property type="match status" value="1"/>
</dbReference>
<dbReference type="InterPro" id="IPR000909">
    <property type="entry name" value="PLipase_C_PInositol-sp_X_dom"/>
</dbReference>
<dbReference type="PANTHER" id="PTHR13593">
    <property type="match status" value="1"/>
</dbReference>
<dbReference type="EMBL" id="CP138587">
    <property type="protein sequence ID" value="WPH02404.1"/>
    <property type="molecule type" value="Genomic_DNA"/>
</dbReference>
<dbReference type="AlphaFoldDB" id="A0AAQ3M663"/>
<gene>
    <name evidence="2" type="ORF">R9X50_00526700</name>
</gene>
<protein>
    <recommendedName>
        <fullName evidence="1">Phosphatidylinositol-specific phospholipase C X domain-containing protein</fullName>
    </recommendedName>
</protein>
<dbReference type="CDD" id="cd08586">
    <property type="entry name" value="PI-PLCc_BcPLC_like"/>
    <property type="match status" value="1"/>
</dbReference>
<sequence>MKHEVPSSKQSIRSSWVPNDDLATLALDKILQQASPIFGKPKTNPTSTSPLSNWMSRYPDSTKLVHMNIPGAHDAATWNYTEATQGALKRVAALTKRPIPPAQWLQCQEVSLRTMLETGIRAFDLRFEQDATGETLVFWHGNALLSQTATVNDVLFAFYNWLEAHPSEVVFMSLMREGNDEASTAVVQRRIYDALTSRAAQRYFLRTTGLESTLGEARGKMILLRRFDLDRLDEAEANALPGIHFSPERWEDNGADFSMSCLPASHDDGRRAYISDHYAPPTKPTSTLSSNVTLKFAAIKAHLDRASSPAHPEALYWGFASGKNVLHDEAMTPRRMARGNEGVRGVNGLLKEYFQGQLQGLKEEDEEKGKRFGIVMFDFVNAGDDELIEFFLSIKTP</sequence>
<proteinExistence type="predicted"/>
<dbReference type="Proteomes" id="UP001303373">
    <property type="component" value="Chromosome 8"/>
</dbReference>
<accession>A0AAQ3M663</accession>
<dbReference type="GO" id="GO:0008081">
    <property type="term" value="F:phosphoric diester hydrolase activity"/>
    <property type="evidence" value="ECO:0007669"/>
    <property type="project" value="InterPro"/>
</dbReference>
<organism evidence="2 3">
    <name type="scientific">Acrodontium crateriforme</name>
    <dbReference type="NCBI Taxonomy" id="150365"/>
    <lineage>
        <taxon>Eukaryota</taxon>
        <taxon>Fungi</taxon>
        <taxon>Dikarya</taxon>
        <taxon>Ascomycota</taxon>
        <taxon>Pezizomycotina</taxon>
        <taxon>Dothideomycetes</taxon>
        <taxon>Dothideomycetidae</taxon>
        <taxon>Mycosphaerellales</taxon>
        <taxon>Teratosphaeriaceae</taxon>
        <taxon>Acrodontium</taxon>
    </lineage>
</organism>
<dbReference type="InterPro" id="IPR051057">
    <property type="entry name" value="PI-PLC_domain"/>
</dbReference>
<dbReference type="Gene3D" id="3.20.20.190">
    <property type="entry name" value="Phosphatidylinositol (PI) phosphodiesterase"/>
    <property type="match status" value="1"/>
</dbReference>
<dbReference type="GO" id="GO:0006629">
    <property type="term" value="P:lipid metabolic process"/>
    <property type="evidence" value="ECO:0007669"/>
    <property type="project" value="InterPro"/>
</dbReference>
<evidence type="ECO:0000313" key="2">
    <source>
        <dbReference type="EMBL" id="WPH02404.1"/>
    </source>
</evidence>
<feature type="domain" description="Phosphatidylinositol-specific phospholipase C X" evidence="1">
    <location>
        <begin position="59"/>
        <end position="226"/>
    </location>
</feature>
<reference evidence="2 3" key="1">
    <citation type="submission" date="2023-11" db="EMBL/GenBank/DDBJ databases">
        <title>An acidophilic fungus is an integral part of prey digestion in a carnivorous sundew plant.</title>
        <authorList>
            <person name="Tsai I.J."/>
        </authorList>
    </citation>
    <scope>NUCLEOTIDE SEQUENCE [LARGE SCALE GENOMIC DNA]</scope>
    <source>
        <strain evidence="2">169a</strain>
    </source>
</reference>